<keyword evidence="3" id="KW-1003">Cell membrane</keyword>
<feature type="transmembrane region" description="Helical" evidence="9">
    <location>
        <begin position="162"/>
        <end position="180"/>
    </location>
</feature>
<evidence type="ECO:0000313" key="13">
    <source>
        <dbReference type="EMBL" id="VFK08205.1"/>
    </source>
</evidence>
<dbReference type="EMBL" id="CAADFA010000215">
    <property type="protein sequence ID" value="VFJ58079.1"/>
    <property type="molecule type" value="Genomic_DNA"/>
</dbReference>
<name>A0A450VTU8_9GAMM</name>
<keyword evidence="4 9" id="KW-0812">Transmembrane</keyword>
<evidence type="ECO:0000256" key="4">
    <source>
        <dbReference type="ARBA" id="ARBA00022692"/>
    </source>
</evidence>
<dbReference type="FunFam" id="1.20.1560.10:FF:000011">
    <property type="entry name" value="Multidrug ABC transporter ATP-binding protein"/>
    <property type="match status" value="1"/>
</dbReference>
<dbReference type="InterPro" id="IPR039421">
    <property type="entry name" value="Type_1_exporter"/>
</dbReference>
<feature type="transmembrane region" description="Helical" evidence="9">
    <location>
        <begin position="20"/>
        <end position="43"/>
    </location>
</feature>
<proteinExistence type="predicted"/>
<protein>
    <submittedName>
        <fullName evidence="13">ATP-binding cassette, subfamily B/ATP-binding cassette, subfamily B, multidrug efflux pump</fullName>
    </submittedName>
</protein>
<sequence>MGIFLKLSWFFRQQWRRYSIAITALTGVGLLALIPPWIVGRIVDALSDGSLTKNFLLIHVGWILMAAIAIYLLRVAWRVALFGASYNLAHQLRTRIFTRPTHQPPAFYRERKAGDLMARATNDIQAVEMAAGNGVLALFDGVFTGLATLAVMMVFISWPLTLLAFIPWPVVGYFLWRFGVELHDSFTDAQARFGDLNEAVRETISSLRLTRAFGRERAEMERFHGVATETTETNLRVARVDSKYHPAIQLGVGASFFLSVAGGAWLIRQGEMTLGQLTSFTLYLGYMTWPMLAIGWLVNLVGRGQVAYPKFNTSSPKNG</sequence>
<comment type="subcellular location">
    <subcellularLocation>
        <location evidence="1">Cell membrane</location>
        <topology evidence="1">Multi-pass membrane protein</topology>
    </subcellularLocation>
</comment>
<dbReference type="SUPFAM" id="SSF90123">
    <property type="entry name" value="ABC transporter transmembrane region"/>
    <property type="match status" value="1"/>
</dbReference>
<accession>A0A450VTU8</accession>
<keyword evidence="2" id="KW-0813">Transport</keyword>
<dbReference type="CDD" id="cd18541">
    <property type="entry name" value="ABC_6TM_TmrB_like"/>
    <property type="match status" value="1"/>
</dbReference>
<dbReference type="PANTHER" id="PTHR43394:SF1">
    <property type="entry name" value="ATP-BINDING CASSETTE SUB-FAMILY B MEMBER 10, MITOCHONDRIAL"/>
    <property type="match status" value="1"/>
</dbReference>
<keyword evidence="6 13" id="KW-0067">ATP-binding</keyword>
<evidence type="ECO:0000256" key="9">
    <source>
        <dbReference type="SAM" id="Phobius"/>
    </source>
</evidence>
<dbReference type="GO" id="GO:0005886">
    <property type="term" value="C:plasma membrane"/>
    <property type="evidence" value="ECO:0007669"/>
    <property type="project" value="UniProtKB-SubCell"/>
</dbReference>
<feature type="transmembrane region" description="Helical" evidence="9">
    <location>
        <begin position="55"/>
        <end position="73"/>
    </location>
</feature>
<dbReference type="PANTHER" id="PTHR43394">
    <property type="entry name" value="ATP-DEPENDENT PERMEASE MDL1, MITOCHONDRIAL"/>
    <property type="match status" value="1"/>
</dbReference>
<evidence type="ECO:0000256" key="7">
    <source>
        <dbReference type="ARBA" id="ARBA00022989"/>
    </source>
</evidence>
<evidence type="ECO:0000313" key="12">
    <source>
        <dbReference type="EMBL" id="VFJ76121.1"/>
    </source>
</evidence>
<evidence type="ECO:0000313" key="11">
    <source>
        <dbReference type="EMBL" id="VFJ58079.1"/>
    </source>
</evidence>
<evidence type="ECO:0000259" key="10">
    <source>
        <dbReference type="PROSITE" id="PS50929"/>
    </source>
</evidence>
<dbReference type="GO" id="GO:0005524">
    <property type="term" value="F:ATP binding"/>
    <property type="evidence" value="ECO:0007669"/>
    <property type="project" value="UniProtKB-KW"/>
</dbReference>
<dbReference type="EMBL" id="CAADFL010000062">
    <property type="protein sequence ID" value="VFK08205.1"/>
    <property type="molecule type" value="Genomic_DNA"/>
</dbReference>
<evidence type="ECO:0000256" key="8">
    <source>
        <dbReference type="ARBA" id="ARBA00023136"/>
    </source>
</evidence>
<gene>
    <name evidence="12" type="ORF">BECKFM1743A_GA0114220_109071</name>
    <name evidence="13" type="ORF">BECKFM1743B_GA0114221_100626</name>
    <name evidence="11" type="ORF">BECKFM1743C_GA0114222_102154</name>
</gene>
<evidence type="ECO:0000256" key="1">
    <source>
        <dbReference type="ARBA" id="ARBA00004651"/>
    </source>
</evidence>
<dbReference type="InterPro" id="IPR036640">
    <property type="entry name" value="ABC1_TM_sf"/>
</dbReference>
<dbReference type="EMBL" id="CAADEZ010000907">
    <property type="protein sequence ID" value="VFJ76121.1"/>
    <property type="molecule type" value="Genomic_DNA"/>
</dbReference>
<dbReference type="Pfam" id="PF00664">
    <property type="entry name" value="ABC_membrane"/>
    <property type="match status" value="1"/>
</dbReference>
<evidence type="ECO:0000256" key="2">
    <source>
        <dbReference type="ARBA" id="ARBA00022448"/>
    </source>
</evidence>
<evidence type="ECO:0000256" key="6">
    <source>
        <dbReference type="ARBA" id="ARBA00022840"/>
    </source>
</evidence>
<dbReference type="InterPro" id="IPR011527">
    <property type="entry name" value="ABC1_TM_dom"/>
</dbReference>
<dbReference type="Gene3D" id="1.20.1560.10">
    <property type="entry name" value="ABC transporter type 1, transmembrane domain"/>
    <property type="match status" value="1"/>
</dbReference>
<feature type="transmembrane region" description="Helical" evidence="9">
    <location>
        <begin position="280"/>
        <end position="301"/>
    </location>
</feature>
<feature type="transmembrane region" description="Helical" evidence="9">
    <location>
        <begin position="247"/>
        <end position="268"/>
    </location>
</feature>
<feature type="domain" description="ABC transmembrane type-1" evidence="10">
    <location>
        <begin position="20"/>
        <end position="303"/>
    </location>
</feature>
<dbReference type="GO" id="GO:0015421">
    <property type="term" value="F:ABC-type oligopeptide transporter activity"/>
    <property type="evidence" value="ECO:0007669"/>
    <property type="project" value="TreeGrafter"/>
</dbReference>
<dbReference type="AlphaFoldDB" id="A0A450VTU8"/>
<keyword evidence="7 9" id="KW-1133">Transmembrane helix</keyword>
<dbReference type="PROSITE" id="PS50929">
    <property type="entry name" value="ABC_TM1F"/>
    <property type="match status" value="1"/>
</dbReference>
<keyword evidence="5" id="KW-0547">Nucleotide-binding</keyword>
<organism evidence="13">
    <name type="scientific">Candidatus Kentrum sp. FM</name>
    <dbReference type="NCBI Taxonomy" id="2126340"/>
    <lineage>
        <taxon>Bacteria</taxon>
        <taxon>Pseudomonadati</taxon>
        <taxon>Pseudomonadota</taxon>
        <taxon>Gammaproteobacteria</taxon>
        <taxon>Candidatus Kentrum</taxon>
    </lineage>
</organism>
<keyword evidence="8 9" id="KW-0472">Membrane</keyword>
<evidence type="ECO:0000256" key="5">
    <source>
        <dbReference type="ARBA" id="ARBA00022741"/>
    </source>
</evidence>
<evidence type="ECO:0000256" key="3">
    <source>
        <dbReference type="ARBA" id="ARBA00022475"/>
    </source>
</evidence>
<reference evidence="13" key="1">
    <citation type="submission" date="2019-02" db="EMBL/GenBank/DDBJ databases">
        <authorList>
            <person name="Gruber-Vodicka R. H."/>
            <person name="Seah K. B. B."/>
        </authorList>
    </citation>
    <scope>NUCLEOTIDE SEQUENCE</scope>
    <source>
        <strain evidence="12">BECK_BZ163</strain>
        <strain evidence="13">BECK_BZ164</strain>
        <strain evidence="11">BECK_BZ165</strain>
    </source>
</reference>